<reference evidence="5" key="1">
    <citation type="submission" date="2021-08" db="EMBL/GenBank/DDBJ databases">
        <title>WGS assembly of Ceratopteris richardii.</title>
        <authorList>
            <person name="Marchant D.B."/>
            <person name="Chen G."/>
            <person name="Jenkins J."/>
            <person name="Shu S."/>
            <person name="Leebens-Mack J."/>
            <person name="Grimwood J."/>
            <person name="Schmutz J."/>
            <person name="Soltis P."/>
            <person name="Soltis D."/>
            <person name="Chen Z.-H."/>
        </authorList>
    </citation>
    <scope>NUCLEOTIDE SEQUENCE</scope>
    <source>
        <strain evidence="5">Whitten #5841</strain>
        <tissue evidence="5">Leaf</tissue>
    </source>
</reference>
<keyword evidence="2" id="KW-0812">Transmembrane</keyword>
<organism evidence="5 6">
    <name type="scientific">Ceratopteris richardii</name>
    <name type="common">Triangle waterfern</name>
    <dbReference type="NCBI Taxonomy" id="49495"/>
    <lineage>
        <taxon>Eukaryota</taxon>
        <taxon>Viridiplantae</taxon>
        <taxon>Streptophyta</taxon>
        <taxon>Embryophyta</taxon>
        <taxon>Tracheophyta</taxon>
        <taxon>Polypodiopsida</taxon>
        <taxon>Polypodiidae</taxon>
        <taxon>Polypodiales</taxon>
        <taxon>Pteridineae</taxon>
        <taxon>Pteridaceae</taxon>
        <taxon>Parkerioideae</taxon>
        <taxon>Ceratopteris</taxon>
    </lineage>
</organism>
<evidence type="ECO:0000259" key="4">
    <source>
        <dbReference type="PROSITE" id="PS51465"/>
    </source>
</evidence>
<dbReference type="InterPro" id="IPR036058">
    <property type="entry name" value="Kazal_dom_sf"/>
</dbReference>
<dbReference type="Proteomes" id="UP000825935">
    <property type="component" value="Chromosome 13"/>
</dbReference>
<protein>
    <recommendedName>
        <fullName evidence="4">Kazal-like domain-containing protein</fullName>
    </recommendedName>
</protein>
<dbReference type="Gene3D" id="3.30.60.30">
    <property type="match status" value="1"/>
</dbReference>
<comment type="caution">
    <text evidence="5">The sequence shown here is derived from an EMBL/GenBank/DDBJ whole genome shotgun (WGS) entry which is preliminary data.</text>
</comment>
<dbReference type="PANTHER" id="PTHR34376">
    <property type="entry name" value="SERINE PROTEASE INHIBITOR, KAZAL-TYPE FAMILY PROTEIN"/>
    <property type="match status" value="1"/>
</dbReference>
<keyword evidence="2" id="KW-1133">Transmembrane helix</keyword>
<evidence type="ECO:0000313" key="6">
    <source>
        <dbReference type="Proteomes" id="UP000825935"/>
    </source>
</evidence>
<dbReference type="PROSITE" id="PS51465">
    <property type="entry name" value="KAZAL_2"/>
    <property type="match status" value="1"/>
</dbReference>
<dbReference type="OrthoDB" id="1916993at2759"/>
<keyword evidence="6" id="KW-1185">Reference proteome</keyword>
<dbReference type="SUPFAM" id="SSF100895">
    <property type="entry name" value="Kazal-type serine protease inhibitors"/>
    <property type="match status" value="1"/>
</dbReference>
<proteinExistence type="predicted"/>
<feature type="chain" id="PRO_5035812804" description="Kazal-like domain-containing protein" evidence="3">
    <location>
        <begin position="34"/>
        <end position="172"/>
    </location>
</feature>
<name>A0A8T2THE3_CERRI</name>
<evidence type="ECO:0000256" key="1">
    <source>
        <dbReference type="SAM" id="MobiDB-lite"/>
    </source>
</evidence>
<evidence type="ECO:0000256" key="2">
    <source>
        <dbReference type="SAM" id="Phobius"/>
    </source>
</evidence>
<feature type="region of interest" description="Disordered" evidence="1">
    <location>
        <begin position="70"/>
        <end position="89"/>
    </location>
</feature>
<evidence type="ECO:0000313" key="5">
    <source>
        <dbReference type="EMBL" id="KAH7420764.1"/>
    </source>
</evidence>
<keyword evidence="3" id="KW-0732">Signal</keyword>
<keyword evidence="2" id="KW-0472">Membrane</keyword>
<accession>A0A8T2THE3</accession>
<dbReference type="InterPro" id="IPR002350">
    <property type="entry name" value="Kazal_dom"/>
</dbReference>
<feature type="domain" description="Kazal-like" evidence="4">
    <location>
        <begin position="80"/>
        <end position="139"/>
    </location>
</feature>
<dbReference type="PANTHER" id="PTHR34376:SF2">
    <property type="entry name" value="SERINE PROTEASE INHIBITOR, KAZAL-TYPE FAMILY PROTEIN"/>
    <property type="match status" value="1"/>
</dbReference>
<dbReference type="AlphaFoldDB" id="A0A8T2THE3"/>
<dbReference type="EMBL" id="CM035418">
    <property type="protein sequence ID" value="KAH7420764.1"/>
    <property type="molecule type" value="Genomic_DNA"/>
</dbReference>
<evidence type="ECO:0000256" key="3">
    <source>
        <dbReference type="SAM" id="SignalP"/>
    </source>
</evidence>
<feature type="transmembrane region" description="Helical" evidence="2">
    <location>
        <begin position="151"/>
        <end position="171"/>
    </location>
</feature>
<feature type="signal peptide" evidence="3">
    <location>
        <begin position="1"/>
        <end position="33"/>
    </location>
</feature>
<gene>
    <name evidence="5" type="ORF">KP509_13G021300</name>
</gene>
<sequence>MVYMERSPDLRNAFASLSMLCLLIFLFSQNSYCLLTSAEQDDGDSAEPGNEGILASFLQTAFKQSQISVETGQAPKKSGTQSSSECMDGDDGEALQELCPVTCFRPDPVCGSDGVTYWCGCKDARCAGVKVSHVGFCKIRSSASTEKGSQALLLLHTIWLALLGFSCLFGLL</sequence>